<dbReference type="PROSITE" id="PS50181">
    <property type="entry name" value="FBOX"/>
    <property type="match status" value="1"/>
</dbReference>
<name>A0A2P6PLF0_ROSCH</name>
<dbReference type="InterPro" id="IPR013187">
    <property type="entry name" value="F-box-assoc_dom_typ3"/>
</dbReference>
<dbReference type="Gramene" id="PRQ22736">
    <property type="protein sequence ID" value="PRQ22736"/>
    <property type="gene ID" value="RchiOBHm_Chr6g0253541"/>
</dbReference>
<protein>
    <submittedName>
        <fullName evidence="2">Putative F-box domain-containing protein</fullName>
    </submittedName>
</protein>
<accession>A0A2P6PLF0</accession>
<keyword evidence="3" id="KW-1185">Reference proteome</keyword>
<dbReference type="Pfam" id="PF00646">
    <property type="entry name" value="F-box"/>
    <property type="match status" value="1"/>
</dbReference>
<proteinExistence type="predicted"/>
<dbReference type="EMBL" id="PDCK01000044">
    <property type="protein sequence ID" value="PRQ22736.1"/>
    <property type="molecule type" value="Genomic_DNA"/>
</dbReference>
<dbReference type="SUPFAM" id="SSF81383">
    <property type="entry name" value="F-box domain"/>
    <property type="match status" value="1"/>
</dbReference>
<dbReference type="Proteomes" id="UP000238479">
    <property type="component" value="Chromosome 6"/>
</dbReference>
<sequence>MMIPRVLKRSRPYSSSNTKLLDLPRDILVDIVLRLPLKSVSSIRCASKRLNNIVDKIFVAQYTRRLHNALPTGEVPQLMLLARSHEGIKTVTKTFHPLQYHGGNALNMKEHGNGSEIIVSQECTYEVHCVFGNLICFKDVSYGGPSFLLNPLMGEVLRLPASKVPIPASIRCRRELFDWLVMGFADTTGTHKILRVCGNSQYKNLVAQVLVLGTDSWREIRAVPPCNLSHKNASACGDMHWMVDKQSRTRGREESNIISFDFKKEEFYWTSHPKLRSEYFSDLNLVNLKGCLAIVDAWLHSHSVFMEIWVLKNYEVKEWVREYCTEIKFEFPYFMGSYGEWEHGIFFKDAISRGFQNRASAMFLDLRGSSVQVELVKCPITLMQNWTIISYTGSLVSLKHYGNLIEAEACDEYRKQLGFSEKLWLID</sequence>
<dbReference type="NCBIfam" id="TIGR01640">
    <property type="entry name" value="F_box_assoc_1"/>
    <property type="match status" value="1"/>
</dbReference>
<feature type="domain" description="F-box" evidence="1">
    <location>
        <begin position="17"/>
        <end position="66"/>
    </location>
</feature>
<dbReference type="PANTHER" id="PTHR31111:SF136">
    <property type="entry name" value="F-BOX ASSOCIATED DOMAIN-CONTAINING PROTEIN"/>
    <property type="match status" value="1"/>
</dbReference>
<evidence type="ECO:0000313" key="2">
    <source>
        <dbReference type="EMBL" id="PRQ22736.1"/>
    </source>
</evidence>
<dbReference type="PANTHER" id="PTHR31111">
    <property type="entry name" value="BNAA05G37150D PROTEIN-RELATED"/>
    <property type="match status" value="1"/>
</dbReference>
<organism evidence="2 3">
    <name type="scientific">Rosa chinensis</name>
    <name type="common">China rose</name>
    <dbReference type="NCBI Taxonomy" id="74649"/>
    <lineage>
        <taxon>Eukaryota</taxon>
        <taxon>Viridiplantae</taxon>
        <taxon>Streptophyta</taxon>
        <taxon>Embryophyta</taxon>
        <taxon>Tracheophyta</taxon>
        <taxon>Spermatophyta</taxon>
        <taxon>Magnoliopsida</taxon>
        <taxon>eudicotyledons</taxon>
        <taxon>Gunneridae</taxon>
        <taxon>Pentapetalae</taxon>
        <taxon>rosids</taxon>
        <taxon>fabids</taxon>
        <taxon>Rosales</taxon>
        <taxon>Rosaceae</taxon>
        <taxon>Rosoideae</taxon>
        <taxon>Rosoideae incertae sedis</taxon>
        <taxon>Rosa</taxon>
    </lineage>
</organism>
<evidence type="ECO:0000259" key="1">
    <source>
        <dbReference type="PROSITE" id="PS50181"/>
    </source>
</evidence>
<dbReference type="OMA" id="CKSAYTH"/>
<reference evidence="2 3" key="1">
    <citation type="journal article" date="2018" name="Nat. Genet.">
        <title>The Rosa genome provides new insights in the design of modern roses.</title>
        <authorList>
            <person name="Bendahmane M."/>
        </authorList>
    </citation>
    <scope>NUCLEOTIDE SEQUENCE [LARGE SCALE GENOMIC DNA]</scope>
    <source>
        <strain evidence="3">cv. Old Blush</strain>
    </source>
</reference>
<dbReference type="Pfam" id="PF08268">
    <property type="entry name" value="FBA_3"/>
    <property type="match status" value="1"/>
</dbReference>
<dbReference type="InterPro" id="IPR036047">
    <property type="entry name" value="F-box-like_dom_sf"/>
</dbReference>
<dbReference type="InterPro" id="IPR001810">
    <property type="entry name" value="F-box_dom"/>
</dbReference>
<dbReference type="InterPro" id="IPR017451">
    <property type="entry name" value="F-box-assoc_interact_dom"/>
</dbReference>
<evidence type="ECO:0000313" key="3">
    <source>
        <dbReference type="Proteomes" id="UP000238479"/>
    </source>
</evidence>
<dbReference type="STRING" id="74649.A0A2P6PLF0"/>
<dbReference type="SMART" id="SM00256">
    <property type="entry name" value="FBOX"/>
    <property type="match status" value="1"/>
</dbReference>
<gene>
    <name evidence="2" type="ORF">RchiOBHm_Chr6g0253541</name>
</gene>
<dbReference type="AlphaFoldDB" id="A0A2P6PLF0"/>
<comment type="caution">
    <text evidence="2">The sequence shown here is derived from an EMBL/GenBank/DDBJ whole genome shotgun (WGS) entry which is preliminary data.</text>
</comment>